<dbReference type="Proteomes" id="UP000244913">
    <property type="component" value="Unassembled WGS sequence"/>
</dbReference>
<feature type="compositionally biased region" description="Low complexity" evidence="1">
    <location>
        <begin position="1"/>
        <end position="19"/>
    </location>
</feature>
<evidence type="ECO:0000256" key="1">
    <source>
        <dbReference type="SAM" id="MobiDB-lite"/>
    </source>
</evidence>
<keyword evidence="4" id="KW-1185">Reference proteome</keyword>
<dbReference type="Pfam" id="PF04773">
    <property type="entry name" value="FecR"/>
    <property type="match status" value="1"/>
</dbReference>
<feature type="region of interest" description="Disordered" evidence="1">
    <location>
        <begin position="1"/>
        <end position="32"/>
    </location>
</feature>
<dbReference type="GO" id="GO:0016989">
    <property type="term" value="F:sigma factor antagonist activity"/>
    <property type="evidence" value="ECO:0007669"/>
    <property type="project" value="TreeGrafter"/>
</dbReference>
<feature type="compositionally biased region" description="Basic and acidic residues" evidence="1">
    <location>
        <begin position="22"/>
        <end position="31"/>
    </location>
</feature>
<proteinExistence type="predicted"/>
<comment type="caution">
    <text evidence="3">The sequence shown here is derived from an EMBL/GenBank/DDBJ whole genome shotgun (WGS) entry which is preliminary data.</text>
</comment>
<accession>A0A2T9J7U4</accession>
<dbReference type="PIRSF" id="PIRSF018266">
    <property type="entry name" value="FecR"/>
    <property type="match status" value="1"/>
</dbReference>
<evidence type="ECO:0000313" key="3">
    <source>
        <dbReference type="EMBL" id="PVM77631.1"/>
    </source>
</evidence>
<dbReference type="InterPro" id="IPR012373">
    <property type="entry name" value="Ferrdict_sens_TM"/>
</dbReference>
<reference evidence="3 4" key="1">
    <citation type="submission" date="2018-04" db="EMBL/GenBank/DDBJ databases">
        <title>The genome sequence of Caulobacter sp. 736.</title>
        <authorList>
            <person name="Gao J."/>
            <person name="Sun J."/>
        </authorList>
    </citation>
    <scope>NUCLEOTIDE SEQUENCE [LARGE SCALE GENOMIC DNA]</scope>
    <source>
        <strain evidence="3 4">736</strain>
    </source>
</reference>
<dbReference type="EMBL" id="QDKP01000049">
    <property type="protein sequence ID" value="PVM77631.1"/>
    <property type="molecule type" value="Genomic_DNA"/>
</dbReference>
<dbReference type="PANTHER" id="PTHR30273:SF2">
    <property type="entry name" value="PROTEIN FECR"/>
    <property type="match status" value="1"/>
</dbReference>
<sequence length="345" mass="36075">MDETRGSAGAGSSCPSGGPKAHMSDKDKSTGGDEALFDAAARRTLRLRDGADAAEHAVWLAAGPGRTEAAAEADYILSLIGAATAPEVNTTFQPRRRRGASAVAAPRRRTWKIPAAVAACLVLALGTGVALETLAPADPNRLVAQIGEVRRQVLADGSAVTLNTGAVLDVRYGPEGRRVRLVKGEAFFDVVHDPSRPFVVESRAGSARVLGTAFDVRLAGDKARVSVLRGAVRVEPASGQGAAVLRAGQGAWLDGAAPKALALEDPAAVDAWRRGRLVVYHRPLSEVVDEIGRYKRGKVFVRGQALAARPVSGVFDVARPDAAIDALAVSLDLRTARLGGFVLLY</sequence>
<dbReference type="Gene3D" id="2.60.120.1440">
    <property type="match status" value="1"/>
</dbReference>
<name>A0A2T9J7U4_9CAUL</name>
<dbReference type="InterPro" id="IPR006860">
    <property type="entry name" value="FecR"/>
</dbReference>
<protein>
    <submittedName>
        <fullName evidence="3">Sugar ABC transporter substrate-binding protein</fullName>
    </submittedName>
</protein>
<feature type="domain" description="FecR protein" evidence="2">
    <location>
        <begin position="145"/>
        <end position="233"/>
    </location>
</feature>
<gene>
    <name evidence="3" type="ORF">DDF65_17060</name>
</gene>
<dbReference type="PANTHER" id="PTHR30273">
    <property type="entry name" value="PERIPLASMIC SIGNAL SENSOR AND SIGMA FACTOR ACTIVATOR FECR-RELATED"/>
    <property type="match status" value="1"/>
</dbReference>
<dbReference type="AlphaFoldDB" id="A0A2T9J7U4"/>
<evidence type="ECO:0000313" key="4">
    <source>
        <dbReference type="Proteomes" id="UP000244913"/>
    </source>
</evidence>
<evidence type="ECO:0000259" key="2">
    <source>
        <dbReference type="Pfam" id="PF04773"/>
    </source>
</evidence>
<organism evidence="3 4">
    <name type="scientific">Caulobacter radicis</name>
    <dbReference type="NCBI Taxonomy" id="2172650"/>
    <lineage>
        <taxon>Bacteria</taxon>
        <taxon>Pseudomonadati</taxon>
        <taxon>Pseudomonadota</taxon>
        <taxon>Alphaproteobacteria</taxon>
        <taxon>Caulobacterales</taxon>
        <taxon>Caulobacteraceae</taxon>
        <taxon>Caulobacter</taxon>
    </lineage>
</organism>